<dbReference type="GO" id="GO:0090162">
    <property type="term" value="P:establishment of epithelial cell polarity"/>
    <property type="evidence" value="ECO:0007669"/>
    <property type="project" value="TreeGrafter"/>
</dbReference>
<accession>A0A852CSG3</accession>
<feature type="region of interest" description="Disordered" evidence="1">
    <location>
        <begin position="255"/>
        <end position="277"/>
    </location>
</feature>
<dbReference type="PANTHER" id="PTHR15711">
    <property type="entry name" value="RAP GTPASE-ACTIVATING PROTEIN"/>
    <property type="match status" value="1"/>
</dbReference>
<dbReference type="GO" id="GO:0005886">
    <property type="term" value="C:plasma membrane"/>
    <property type="evidence" value="ECO:0007669"/>
    <property type="project" value="TreeGrafter"/>
</dbReference>
<sequence>MGVRARIAEWPPKRDAPKDTPSPRDQNSPSGAHQASGGGGGGANAASFKALQRLARRRSKEVEFQDGWGGRCQPVAPLRQRSSSEVTLSECDPEEVPAQPGGAAGLGSATGLYREYGSTSSIDAQGVSEQSFFEMLNELRAKRPSREAGTKLEVRNGCREDPLVPSKEKPRRRCPKDASGGSGSGGGGGGSAESIFKKLRSARSEGDGAKEALEEPKLAEPGKPWLCQKSFAHYDVQSLLFDLNLVAANRATGAQRRNTTTGASAASLPSASSTEELNWKENLEEDLGDNTSNELLLSCPHFRNEIGGSAQRDLSFSRATPGTPWMPPGGHPEVPTAFRPTNAGISVLEVAKELQRNPNRLRHHSVEHVDLGALYYREHFHGKEHSNYFGQDERLGPVAVSIRRE</sequence>
<dbReference type="AlphaFoldDB" id="A0A852CSG3"/>
<dbReference type="InterPro" id="IPR050989">
    <property type="entry name" value="Rap1_Ran_GAP"/>
</dbReference>
<dbReference type="GO" id="GO:0005794">
    <property type="term" value="C:Golgi apparatus"/>
    <property type="evidence" value="ECO:0007669"/>
    <property type="project" value="TreeGrafter"/>
</dbReference>
<reference evidence="2" key="1">
    <citation type="submission" date="2019-09" db="EMBL/GenBank/DDBJ databases">
        <title>Bird 10,000 Genomes (B10K) Project - Family phase.</title>
        <authorList>
            <person name="Zhang G."/>
        </authorList>
    </citation>
    <scope>NUCLEOTIDE SEQUENCE</scope>
    <source>
        <strain evidence="2">B10K-DU-001-30</strain>
        <tissue evidence="2">Muscle</tissue>
    </source>
</reference>
<dbReference type="EMBL" id="WBNM01045121">
    <property type="protein sequence ID" value="NXP82857.1"/>
    <property type="molecule type" value="Genomic_DNA"/>
</dbReference>
<dbReference type="PANTHER" id="PTHR15711:SF15">
    <property type="entry name" value="SIGNAL-INDUCED PROLIFERATION-ASSOCIATED 1-LIKE PROTEIN 3"/>
    <property type="match status" value="1"/>
</dbReference>
<dbReference type="Pfam" id="PF21022">
    <property type="entry name" value="Rap-GAP_dimer"/>
    <property type="match status" value="1"/>
</dbReference>
<feature type="non-terminal residue" evidence="2">
    <location>
        <position position="1"/>
    </location>
</feature>
<feature type="region of interest" description="Disordered" evidence="1">
    <location>
        <begin position="60"/>
        <end position="104"/>
    </location>
</feature>
<dbReference type="Gene3D" id="3.30.1120.160">
    <property type="match status" value="1"/>
</dbReference>
<name>A0A852CSG3_9PICI</name>
<feature type="compositionally biased region" description="Low complexity" evidence="1">
    <location>
        <begin position="259"/>
        <end position="274"/>
    </location>
</feature>
<protein>
    <submittedName>
        <fullName evidence="2">SI1L3 protein</fullName>
    </submittedName>
</protein>
<dbReference type="InterPro" id="IPR035974">
    <property type="entry name" value="Rap/Ran-GAP_sf"/>
</dbReference>
<dbReference type="GO" id="GO:0005096">
    <property type="term" value="F:GTPase activator activity"/>
    <property type="evidence" value="ECO:0007669"/>
    <property type="project" value="InterPro"/>
</dbReference>
<evidence type="ECO:0000313" key="2">
    <source>
        <dbReference type="EMBL" id="NXP82857.1"/>
    </source>
</evidence>
<gene>
    <name evidence="2" type="primary">Sipa1l3_0</name>
    <name evidence="2" type="ORF">RAMSUL_R15063</name>
</gene>
<evidence type="ECO:0000256" key="1">
    <source>
        <dbReference type="SAM" id="MobiDB-lite"/>
    </source>
</evidence>
<feature type="compositionally biased region" description="Basic and acidic residues" evidence="1">
    <location>
        <begin position="202"/>
        <end position="216"/>
    </location>
</feature>
<feature type="compositionally biased region" description="Basic and acidic residues" evidence="1">
    <location>
        <begin position="141"/>
        <end position="168"/>
    </location>
</feature>
<organism evidence="2 3">
    <name type="scientific">Ramphastos sulfuratus</name>
    <dbReference type="NCBI Taxonomy" id="322582"/>
    <lineage>
        <taxon>Eukaryota</taxon>
        <taxon>Metazoa</taxon>
        <taxon>Chordata</taxon>
        <taxon>Craniata</taxon>
        <taxon>Vertebrata</taxon>
        <taxon>Euteleostomi</taxon>
        <taxon>Archelosauria</taxon>
        <taxon>Archosauria</taxon>
        <taxon>Dinosauria</taxon>
        <taxon>Saurischia</taxon>
        <taxon>Theropoda</taxon>
        <taxon>Coelurosauria</taxon>
        <taxon>Aves</taxon>
        <taxon>Neognathae</taxon>
        <taxon>Neoaves</taxon>
        <taxon>Telluraves</taxon>
        <taxon>Coraciimorphae</taxon>
        <taxon>Piciformes</taxon>
        <taxon>Ramphastidae</taxon>
        <taxon>Ramphastos</taxon>
    </lineage>
</organism>
<feature type="region of interest" description="Disordered" evidence="1">
    <location>
        <begin position="1"/>
        <end position="47"/>
    </location>
</feature>
<feature type="compositionally biased region" description="Gly residues" evidence="1">
    <location>
        <begin position="180"/>
        <end position="191"/>
    </location>
</feature>
<keyword evidence="3" id="KW-1185">Reference proteome</keyword>
<feature type="compositionally biased region" description="Basic and acidic residues" evidence="1">
    <location>
        <begin position="11"/>
        <end position="22"/>
    </location>
</feature>
<dbReference type="SUPFAM" id="SSF111347">
    <property type="entry name" value="Rap/Ran-GAP"/>
    <property type="match status" value="1"/>
</dbReference>
<feature type="region of interest" description="Disordered" evidence="1">
    <location>
        <begin position="141"/>
        <end position="216"/>
    </location>
</feature>
<proteinExistence type="predicted"/>
<dbReference type="Proteomes" id="UP000611227">
    <property type="component" value="Unassembled WGS sequence"/>
</dbReference>
<feature type="non-terminal residue" evidence="2">
    <location>
        <position position="405"/>
    </location>
</feature>
<comment type="caution">
    <text evidence="2">The sequence shown here is derived from an EMBL/GenBank/DDBJ whole genome shotgun (WGS) entry which is preliminary data.</text>
</comment>
<dbReference type="GO" id="GO:0051056">
    <property type="term" value="P:regulation of small GTPase mediated signal transduction"/>
    <property type="evidence" value="ECO:0007669"/>
    <property type="project" value="InterPro"/>
</dbReference>
<evidence type="ECO:0000313" key="3">
    <source>
        <dbReference type="Proteomes" id="UP000611227"/>
    </source>
</evidence>
<dbReference type="GO" id="GO:0003382">
    <property type="term" value="P:epithelial cell morphogenesis"/>
    <property type="evidence" value="ECO:0007669"/>
    <property type="project" value="TreeGrafter"/>
</dbReference>